<dbReference type="GO" id="GO:0006355">
    <property type="term" value="P:regulation of DNA-templated transcription"/>
    <property type="evidence" value="ECO:0007669"/>
    <property type="project" value="InterPro"/>
</dbReference>
<dbReference type="RefSeq" id="WP_155339811.1">
    <property type="nucleotide sequence ID" value="NZ_BAAABN010000007.1"/>
</dbReference>
<name>A0A5M3W3N3_9ACTN</name>
<dbReference type="PANTHER" id="PTHR44688">
    <property type="entry name" value="DNA-BINDING TRANSCRIPTIONAL ACTIVATOR DEVR_DOSR"/>
    <property type="match status" value="1"/>
</dbReference>
<evidence type="ECO:0000256" key="2">
    <source>
        <dbReference type="ARBA" id="ARBA00023125"/>
    </source>
</evidence>
<dbReference type="PROSITE" id="PS50043">
    <property type="entry name" value="HTH_LUXR_2"/>
    <property type="match status" value="1"/>
</dbReference>
<dbReference type="InterPro" id="IPR016032">
    <property type="entry name" value="Sig_transdc_resp-reg_C-effctor"/>
</dbReference>
<dbReference type="SMART" id="SM00421">
    <property type="entry name" value="HTH_LUXR"/>
    <property type="match status" value="1"/>
</dbReference>
<organism evidence="5 6">
    <name type="scientific">Acrocarpospora corrugata</name>
    <dbReference type="NCBI Taxonomy" id="35763"/>
    <lineage>
        <taxon>Bacteria</taxon>
        <taxon>Bacillati</taxon>
        <taxon>Actinomycetota</taxon>
        <taxon>Actinomycetes</taxon>
        <taxon>Streptosporangiales</taxon>
        <taxon>Streptosporangiaceae</taxon>
        <taxon>Acrocarpospora</taxon>
    </lineage>
</organism>
<dbReference type="PANTHER" id="PTHR44688:SF16">
    <property type="entry name" value="DNA-BINDING TRANSCRIPTIONAL ACTIVATOR DEVR_DOSR"/>
    <property type="match status" value="1"/>
</dbReference>
<keyword evidence="1" id="KW-0805">Transcription regulation</keyword>
<accession>A0A5M3W3N3</accession>
<dbReference type="EMBL" id="BLAD01000071">
    <property type="protein sequence ID" value="GES03667.1"/>
    <property type="molecule type" value="Genomic_DNA"/>
</dbReference>
<proteinExistence type="predicted"/>
<comment type="caution">
    <text evidence="5">The sequence shown here is derived from an EMBL/GenBank/DDBJ whole genome shotgun (WGS) entry which is preliminary data.</text>
</comment>
<dbReference type="InterPro" id="IPR000792">
    <property type="entry name" value="Tscrpt_reg_LuxR_C"/>
</dbReference>
<protein>
    <recommendedName>
        <fullName evidence="4">HTH luxR-type domain-containing protein</fullName>
    </recommendedName>
</protein>
<dbReference type="Gene3D" id="1.10.10.10">
    <property type="entry name" value="Winged helix-like DNA-binding domain superfamily/Winged helix DNA-binding domain"/>
    <property type="match status" value="1"/>
</dbReference>
<keyword evidence="3" id="KW-0804">Transcription</keyword>
<keyword evidence="2" id="KW-0238">DNA-binding</keyword>
<feature type="domain" description="HTH luxR-type" evidence="4">
    <location>
        <begin position="265"/>
        <end position="330"/>
    </location>
</feature>
<dbReference type="OrthoDB" id="483at2"/>
<dbReference type="AlphaFoldDB" id="A0A5M3W3N3"/>
<dbReference type="CDD" id="cd06170">
    <property type="entry name" value="LuxR_C_like"/>
    <property type="match status" value="1"/>
</dbReference>
<evidence type="ECO:0000259" key="4">
    <source>
        <dbReference type="PROSITE" id="PS50043"/>
    </source>
</evidence>
<dbReference type="GO" id="GO:0003677">
    <property type="term" value="F:DNA binding"/>
    <property type="evidence" value="ECO:0007669"/>
    <property type="project" value="UniProtKB-KW"/>
</dbReference>
<dbReference type="Proteomes" id="UP000334990">
    <property type="component" value="Unassembled WGS sequence"/>
</dbReference>
<evidence type="ECO:0000313" key="5">
    <source>
        <dbReference type="EMBL" id="GES03667.1"/>
    </source>
</evidence>
<evidence type="ECO:0000313" key="6">
    <source>
        <dbReference type="Proteomes" id="UP000334990"/>
    </source>
</evidence>
<dbReference type="PRINTS" id="PR00038">
    <property type="entry name" value="HTHLUXR"/>
</dbReference>
<keyword evidence="6" id="KW-1185">Reference proteome</keyword>
<evidence type="ECO:0000256" key="1">
    <source>
        <dbReference type="ARBA" id="ARBA00023015"/>
    </source>
</evidence>
<dbReference type="InterPro" id="IPR036388">
    <property type="entry name" value="WH-like_DNA-bd_sf"/>
</dbReference>
<dbReference type="Pfam" id="PF00196">
    <property type="entry name" value="GerE"/>
    <property type="match status" value="1"/>
</dbReference>
<reference evidence="5 6" key="1">
    <citation type="submission" date="2019-10" db="EMBL/GenBank/DDBJ databases">
        <title>Whole genome shotgun sequence of Acrocarpospora corrugata NBRC 13972.</title>
        <authorList>
            <person name="Ichikawa N."/>
            <person name="Kimura A."/>
            <person name="Kitahashi Y."/>
            <person name="Komaki H."/>
            <person name="Oguchi A."/>
        </authorList>
    </citation>
    <scope>NUCLEOTIDE SEQUENCE [LARGE SCALE GENOMIC DNA]</scope>
    <source>
        <strain evidence="5 6">NBRC 13972</strain>
    </source>
</reference>
<dbReference type="PROSITE" id="PS00622">
    <property type="entry name" value="HTH_LUXR_1"/>
    <property type="match status" value="1"/>
</dbReference>
<sequence length="343" mass="35991">MGRFGAAVTAVVELVALAEPLGLAPLVALTSPEAVEEAEARGLVQIVADERRTNVRLAHPLYGVGDALRQHGDSVLAGICQIEYAHVLAMCDAAPAARAAFEAGAAHFTRLRALQDSWRYLTEPWAIAVSGELGNAVEFALGTATVARQLGAVAFETMALHTAVRLGHAELAADRLAELVQAQDGDLAALLASHARAAACADGAALEEAASGFLRIGWLPCAAEASAQAAQAWENAGRRAFSRAAASRAWMLAARCQGLRTPALARLASPGLTRREEEIARMASAGSTSKQIAERLVLSVRTVNNHLQSAYAKLGVSDRSSLKRVLTIDHASAPTEINSTGRR</sequence>
<evidence type="ECO:0000256" key="3">
    <source>
        <dbReference type="ARBA" id="ARBA00023163"/>
    </source>
</evidence>
<gene>
    <name evidence="5" type="ORF">Acor_57330</name>
</gene>
<dbReference type="SUPFAM" id="SSF46894">
    <property type="entry name" value="C-terminal effector domain of the bipartite response regulators"/>
    <property type="match status" value="1"/>
</dbReference>